<feature type="region of interest" description="Disordered" evidence="1">
    <location>
        <begin position="1"/>
        <end position="44"/>
    </location>
</feature>
<dbReference type="Proteomes" id="UP000070501">
    <property type="component" value="Unassembled WGS sequence"/>
</dbReference>
<accession>A0A136J7U8</accession>
<evidence type="ECO:0000256" key="1">
    <source>
        <dbReference type="SAM" id="MobiDB-lite"/>
    </source>
</evidence>
<feature type="compositionally biased region" description="Polar residues" evidence="1">
    <location>
        <begin position="28"/>
        <end position="39"/>
    </location>
</feature>
<evidence type="ECO:0000313" key="2">
    <source>
        <dbReference type="EMBL" id="KXJ93232.1"/>
    </source>
</evidence>
<dbReference type="InParanoid" id="A0A136J7U8"/>
<proteinExistence type="predicted"/>
<evidence type="ECO:0000313" key="3">
    <source>
        <dbReference type="Proteomes" id="UP000070501"/>
    </source>
</evidence>
<keyword evidence="3" id="KW-1185">Reference proteome</keyword>
<dbReference type="EMBL" id="KQ964248">
    <property type="protein sequence ID" value="KXJ93232.1"/>
    <property type="molecule type" value="Genomic_DNA"/>
</dbReference>
<gene>
    <name evidence="2" type="ORF">Micbo1qcDRAFT_174321</name>
</gene>
<dbReference type="AlphaFoldDB" id="A0A136J7U8"/>
<name>A0A136J7U8_9PEZI</name>
<organism evidence="2 3">
    <name type="scientific">Microdochium bolleyi</name>
    <dbReference type="NCBI Taxonomy" id="196109"/>
    <lineage>
        <taxon>Eukaryota</taxon>
        <taxon>Fungi</taxon>
        <taxon>Dikarya</taxon>
        <taxon>Ascomycota</taxon>
        <taxon>Pezizomycotina</taxon>
        <taxon>Sordariomycetes</taxon>
        <taxon>Xylariomycetidae</taxon>
        <taxon>Xylariales</taxon>
        <taxon>Microdochiaceae</taxon>
        <taxon>Microdochium</taxon>
    </lineage>
</organism>
<sequence length="177" mass="18647">MAAHTLMIGPVSPQSTHPFPLTPDVSRFGNQAPSRTTPWDSMDAGDGDLFPDAQGKTMGTGRLCDDPYSTIQNNSRLPDRPAPVVEGKAGPRGPLPIIASSIDDALLLHTESSTPSSLLPRQPIQAILNPFLLSATPAKLSQSALQVGVKKPAGQFEAPPVSGMVPPAWRATALMHN</sequence>
<reference evidence="3" key="1">
    <citation type="submission" date="2016-02" db="EMBL/GenBank/DDBJ databases">
        <title>Draft genome sequence of Microdochium bolleyi, a fungal endophyte of beachgrass.</title>
        <authorList>
            <consortium name="DOE Joint Genome Institute"/>
            <person name="David A.S."/>
            <person name="May G."/>
            <person name="Haridas S."/>
            <person name="Lim J."/>
            <person name="Wang M."/>
            <person name="Labutti K."/>
            <person name="Lipzen A."/>
            <person name="Barry K."/>
            <person name="Grigoriev I.V."/>
        </authorList>
    </citation>
    <scope>NUCLEOTIDE SEQUENCE [LARGE SCALE GENOMIC DNA]</scope>
    <source>
        <strain evidence="3">J235TASD1</strain>
    </source>
</reference>
<protein>
    <submittedName>
        <fullName evidence="2">Uncharacterized protein</fullName>
    </submittedName>
</protein>
<feature type="region of interest" description="Disordered" evidence="1">
    <location>
        <begin position="72"/>
        <end position="91"/>
    </location>
</feature>